<feature type="compositionally biased region" description="Polar residues" evidence="1">
    <location>
        <begin position="1"/>
        <end position="17"/>
    </location>
</feature>
<feature type="region of interest" description="Disordered" evidence="1">
    <location>
        <begin position="1"/>
        <end position="119"/>
    </location>
</feature>
<feature type="region of interest" description="Disordered" evidence="1">
    <location>
        <begin position="760"/>
        <end position="877"/>
    </location>
</feature>
<dbReference type="VEuPathDB" id="FungiDB:sr14125"/>
<feature type="compositionally biased region" description="Polar residues" evidence="1">
    <location>
        <begin position="147"/>
        <end position="158"/>
    </location>
</feature>
<name>E7A1W1_SPORE</name>
<dbReference type="eggNOG" id="ENOG502RDUK">
    <property type="taxonomic scope" value="Eukaryota"/>
</dbReference>
<feature type="region of interest" description="Disordered" evidence="1">
    <location>
        <begin position="494"/>
        <end position="558"/>
    </location>
</feature>
<feature type="compositionally biased region" description="Basic residues" evidence="1">
    <location>
        <begin position="39"/>
        <end position="50"/>
    </location>
</feature>
<feature type="compositionally biased region" description="Pro residues" evidence="1">
    <location>
        <begin position="161"/>
        <end position="175"/>
    </location>
</feature>
<dbReference type="OrthoDB" id="2555678at2759"/>
<keyword evidence="3" id="KW-1185">Reference proteome</keyword>
<feature type="compositionally biased region" description="Polar residues" evidence="1">
    <location>
        <begin position="770"/>
        <end position="782"/>
    </location>
</feature>
<gene>
    <name evidence="2" type="ORF">sr14125</name>
</gene>
<feature type="region of interest" description="Disordered" evidence="1">
    <location>
        <begin position="375"/>
        <end position="419"/>
    </location>
</feature>
<proteinExistence type="predicted"/>
<dbReference type="AlphaFoldDB" id="E7A1W1"/>
<feature type="compositionally biased region" description="Low complexity" evidence="1">
    <location>
        <begin position="401"/>
        <end position="416"/>
    </location>
</feature>
<dbReference type="Proteomes" id="UP000008867">
    <property type="component" value="Chromosome 7"/>
</dbReference>
<evidence type="ECO:0000313" key="2">
    <source>
        <dbReference type="EMBL" id="CBQ73468.1"/>
    </source>
</evidence>
<sequence>MGQSHSKAPSQHAQSPASLDADPSKRPTPISASGWIKIPRSRFMLKHRHTAPSTDVTSQTHHHLIPRQQRQRSVGPIRSRPEPSEYGPRHPSQPLFPLTPNVRIQERRSSRAFSTEGERQRRLPVDVVGITIDSSLSAPKLAFGSADTGNLSQSSFSSLAPPVPPPPVPPSPVPPLRKQRRPSAQAVKMQDRSDSADSNFTAGLGDVAIASGSQNLQQIKAASEPPSVAMLSGVAGTVASSMTTSLAAGDSSTAATSVNPASGPHAAFVRKAAGGSPAHLTLSPPLPASGRLSEASDAGTKVILLSDRDSVAAPKMSSNSFVRGPIDEQHPDLPSFYPAGSPLSRPVGGHTVTTSVASPLSRMIELETEPARHVGAVPDLSSPRRASGQYDGVGRGASLHSTTEASRSFRSFRSTSDGSVRPYRPLPAVPVRARGYSLGLVTDRRDPSCGAESYVTADAHNVNQPAAHPLDGLPVGSTQQPPFKLMGMVAAATSPTQYTHSSHAPSAATDNDGRRFSRSSAGSLASPVSGPRPLPPIHSKGVDAAANPTHAQWKGKGKRSSYVSEIVNDGPPLSPSAFYESTPQMPFVPIPLSPAATRHSWASSDEPWSATVVTPSSTFGAVRGLARPEQSINDSHALHRALTHPGQHTSVDPPFIDDDTDAELSRLEQTRSGSRTLPPPQDVHLPDSLERAPYADTGVQASLAALRALESPGESLRTVLARQRIYGEPEASVTELLRDTHVLDSEGYLDDEVVLAASGPRRRRRAAPYPTSSDEVSSSGRSWSDRRVLAAGRGRRQGNWTGMAEVSSASQAEASGRGSDSESATLAAVRLGSAGARDASSTAPSLGHGEFAVRQQRPRHQSARSSKLTNLRTERRDTEKSRYDAQIAELLLLRDKVLQLESSIGHSVTDGGWAGSVADSVKTFRTKSRPSKLGYTVPDIVAWQAGLGGNRNAASSTVV</sequence>
<accession>E7A1W1</accession>
<dbReference type="EMBL" id="FQ311472">
    <property type="protein sequence ID" value="CBQ73468.1"/>
    <property type="molecule type" value="Genomic_DNA"/>
</dbReference>
<feature type="region of interest" description="Disordered" evidence="1">
    <location>
        <begin position="147"/>
        <end position="200"/>
    </location>
</feature>
<protein>
    <submittedName>
        <fullName evidence="2">Uncharacterized protein</fullName>
    </submittedName>
</protein>
<feature type="compositionally biased region" description="Polar residues" evidence="1">
    <location>
        <begin position="494"/>
        <end position="504"/>
    </location>
</feature>
<organism evidence="2 3">
    <name type="scientific">Sporisorium reilianum (strain SRZ2)</name>
    <name type="common">Maize head smut fungus</name>
    <dbReference type="NCBI Taxonomy" id="999809"/>
    <lineage>
        <taxon>Eukaryota</taxon>
        <taxon>Fungi</taxon>
        <taxon>Dikarya</taxon>
        <taxon>Basidiomycota</taxon>
        <taxon>Ustilaginomycotina</taxon>
        <taxon>Ustilaginomycetes</taxon>
        <taxon>Ustilaginales</taxon>
        <taxon>Ustilaginaceae</taxon>
        <taxon>Sporisorium</taxon>
    </lineage>
</organism>
<reference evidence="2 3" key="1">
    <citation type="journal article" date="2010" name="Science">
        <title>Pathogenicity determinants in smut fungi revealed by genome comparison.</title>
        <authorList>
            <person name="Schirawski J."/>
            <person name="Mannhaupt G."/>
            <person name="Muench K."/>
            <person name="Brefort T."/>
            <person name="Schipper K."/>
            <person name="Doehlemann G."/>
            <person name="Di Stasio M."/>
            <person name="Roessel N."/>
            <person name="Mendoza-Mendoza A."/>
            <person name="Pester D."/>
            <person name="Mueller O."/>
            <person name="Winterberg B."/>
            <person name="Meyer E."/>
            <person name="Ghareeb H."/>
            <person name="Wollenberg T."/>
            <person name="Muensterkoetter M."/>
            <person name="Wong P."/>
            <person name="Walter M."/>
            <person name="Stukenbrock E."/>
            <person name="Gueldener U."/>
            <person name="Kahmann R."/>
        </authorList>
    </citation>
    <scope>NUCLEOTIDE SEQUENCE [LARGE SCALE GENOMIC DNA]</scope>
    <source>
        <strain evidence="3">SRZ2</strain>
    </source>
</reference>
<feature type="compositionally biased region" description="Low complexity" evidence="1">
    <location>
        <begin position="804"/>
        <end position="815"/>
    </location>
</feature>
<dbReference type="HOGENOM" id="CLU_307996_0_0_1"/>
<evidence type="ECO:0000313" key="3">
    <source>
        <dbReference type="Proteomes" id="UP000008867"/>
    </source>
</evidence>
<evidence type="ECO:0000256" key="1">
    <source>
        <dbReference type="SAM" id="MobiDB-lite"/>
    </source>
</evidence>